<accession>A0ABN1LGS9</accession>
<organism evidence="3 4">
    <name type="scientific">Clostridium nitritogenes</name>
    <dbReference type="NCBI Taxonomy" id="83340"/>
    <lineage>
        <taxon>Bacteria</taxon>
        <taxon>Bacillati</taxon>
        <taxon>Bacillota</taxon>
        <taxon>Clostridia</taxon>
        <taxon>Eubacteriales</taxon>
        <taxon>Clostridiaceae</taxon>
        <taxon>Clostridium</taxon>
    </lineage>
</organism>
<dbReference type="PANTHER" id="PTHR33392:SF6">
    <property type="entry name" value="POLYISOPRENYL-TEICHOIC ACID--PEPTIDOGLYCAN TEICHOIC ACID TRANSFERASE TAGU"/>
    <property type="match status" value="1"/>
</dbReference>
<evidence type="ECO:0000259" key="2">
    <source>
        <dbReference type="Pfam" id="PF03816"/>
    </source>
</evidence>
<reference evidence="3 4" key="1">
    <citation type="journal article" date="2019" name="Int. J. Syst. Evol. Microbiol.">
        <title>The Global Catalogue of Microorganisms (GCM) 10K type strain sequencing project: providing services to taxonomists for standard genome sequencing and annotation.</title>
        <authorList>
            <consortium name="The Broad Institute Genomics Platform"/>
            <consortium name="The Broad Institute Genome Sequencing Center for Infectious Disease"/>
            <person name="Wu L."/>
            <person name="Ma J."/>
        </authorList>
    </citation>
    <scope>NUCLEOTIDE SEQUENCE [LARGE SCALE GENOMIC DNA]</scope>
    <source>
        <strain evidence="3 4">JCM 6485</strain>
    </source>
</reference>
<dbReference type="EMBL" id="BAAACO010000001">
    <property type="protein sequence ID" value="GAA0855859.1"/>
    <property type="molecule type" value="Genomic_DNA"/>
</dbReference>
<comment type="caution">
    <text evidence="3">The sequence shown here is derived from an EMBL/GenBank/DDBJ whole genome shotgun (WGS) entry which is preliminary data.</text>
</comment>
<dbReference type="Proteomes" id="UP001501764">
    <property type="component" value="Unassembled WGS sequence"/>
</dbReference>
<proteinExistence type="inferred from homology"/>
<feature type="domain" description="Cell envelope-related transcriptional attenuator" evidence="2">
    <location>
        <begin position="82"/>
        <end position="239"/>
    </location>
</feature>
<dbReference type="Gene3D" id="3.40.630.190">
    <property type="entry name" value="LCP protein"/>
    <property type="match status" value="1"/>
</dbReference>
<dbReference type="PANTHER" id="PTHR33392">
    <property type="entry name" value="POLYISOPRENYL-TEICHOIC ACID--PEPTIDOGLYCAN TEICHOIC ACID TRANSFERASE TAGU"/>
    <property type="match status" value="1"/>
</dbReference>
<name>A0ABN1LGS9_9CLOT</name>
<evidence type="ECO:0000313" key="4">
    <source>
        <dbReference type="Proteomes" id="UP001501764"/>
    </source>
</evidence>
<keyword evidence="4" id="KW-1185">Reference proteome</keyword>
<evidence type="ECO:0000313" key="3">
    <source>
        <dbReference type="EMBL" id="GAA0855859.1"/>
    </source>
</evidence>
<sequence>MGKLKKIDLWQKILLSLFVLLLVSVGGAYFYIHNLLDKTEKVEINKENLGIAPENKEIAVKNKGVTNIALFGIDAQNGKTGRSDAIMILTIDKDHDKIKLSSIMRDSYTDINGHGKDKITHAYAFGGPELALNTINKNFNLSIDKFITVNFTTLPKIVDKIGGIEMNLTEGDLKYINDYINSVNNINNTNASNITTPGVKTLNGTQALAYARIRYDGGDQRRTERHRNVITAIFNKIKSMPVSSYPGTLNELLPLVLTNITSSQFMTLGKDIISTGATSIEEYRVPCNNHSNGKNINGVYYMTFDIGTETKELHKFIYENN</sequence>
<evidence type="ECO:0000256" key="1">
    <source>
        <dbReference type="ARBA" id="ARBA00006068"/>
    </source>
</evidence>
<dbReference type="InterPro" id="IPR004474">
    <property type="entry name" value="LytR_CpsA_psr"/>
</dbReference>
<protein>
    <submittedName>
        <fullName evidence="3">LCP family protein</fullName>
    </submittedName>
</protein>
<dbReference type="NCBIfam" id="TIGR00350">
    <property type="entry name" value="lytR_cpsA_psr"/>
    <property type="match status" value="1"/>
</dbReference>
<dbReference type="Pfam" id="PF03816">
    <property type="entry name" value="LytR_cpsA_psr"/>
    <property type="match status" value="1"/>
</dbReference>
<comment type="similarity">
    <text evidence="1">Belongs to the LytR/CpsA/Psr (LCP) family.</text>
</comment>
<dbReference type="RefSeq" id="WP_346025747.1">
    <property type="nucleotide sequence ID" value="NZ_BAAACO010000001.1"/>
</dbReference>
<gene>
    <name evidence="3" type="ORF">GCM10008916_03060</name>
</gene>
<dbReference type="InterPro" id="IPR050922">
    <property type="entry name" value="LytR/CpsA/Psr_CW_biosynth"/>
</dbReference>